<dbReference type="Pfam" id="PF00931">
    <property type="entry name" value="NB-ARC"/>
    <property type="match status" value="1"/>
</dbReference>
<gene>
    <name evidence="5" type="ORF">PIB30_001483</name>
</gene>
<keyword evidence="3" id="KW-0067">ATP-binding</keyword>
<feature type="domain" description="NB-ARC" evidence="4">
    <location>
        <begin position="46"/>
        <end position="211"/>
    </location>
</feature>
<evidence type="ECO:0000256" key="1">
    <source>
        <dbReference type="ARBA" id="ARBA00022741"/>
    </source>
</evidence>
<dbReference type="Proteomes" id="UP001341840">
    <property type="component" value="Unassembled WGS sequence"/>
</dbReference>
<dbReference type="Gene3D" id="1.10.8.430">
    <property type="entry name" value="Helical domain of apoptotic protease-activating factors"/>
    <property type="match status" value="1"/>
</dbReference>
<dbReference type="PRINTS" id="PR00364">
    <property type="entry name" value="DISEASERSIST"/>
</dbReference>
<dbReference type="PANTHER" id="PTHR33463:SF187">
    <property type="entry name" value="AND NB-ARC DOMAIN DISEASE RESISTANCE PROTEIN, PUTATIVE-RELATED"/>
    <property type="match status" value="1"/>
</dbReference>
<dbReference type="EMBL" id="JASCZI010000003">
    <property type="protein sequence ID" value="MED6106087.1"/>
    <property type="molecule type" value="Genomic_DNA"/>
</dbReference>
<dbReference type="InterPro" id="IPR050905">
    <property type="entry name" value="Plant_NBS-LRR"/>
</dbReference>
<keyword evidence="6" id="KW-1185">Reference proteome</keyword>
<protein>
    <recommendedName>
        <fullName evidence="4">NB-ARC domain-containing protein</fullName>
    </recommendedName>
</protein>
<dbReference type="SUPFAM" id="SSF52540">
    <property type="entry name" value="P-loop containing nucleoside triphosphate hydrolases"/>
    <property type="match status" value="1"/>
</dbReference>
<proteinExistence type="predicted"/>
<evidence type="ECO:0000259" key="4">
    <source>
        <dbReference type="Pfam" id="PF00931"/>
    </source>
</evidence>
<dbReference type="InterPro" id="IPR002182">
    <property type="entry name" value="NB-ARC"/>
</dbReference>
<sequence>MLVYSWTEEYPADLRLEIQQLTTQVKEHVKQKPVVLSNEFVGENFERNVKKLWELLGDDKVLMIGIHGMGGTGKTCIATHMEMEIRRKGNFKHVIWVTVSRDFSISKMQQDIAETIGVKLTGGDERRRAAHLSSVLSETGMKWVLILDDVWKFVDLQKVGIPLSRINGSKVILTSRLEKVFRQIDCPTDNVIRMDHLSESEGLELFLLKLGQNGTPATIHSDDKLWITKYVALKLHGLPLGITVMARTLKGIDNIERWKRTFDRLLKLELGAEMEEEVFKVLKVSYDNLMDKCKQNCFLHCALYSGGKREELIMLLVERGVINGRRSVEEIYNEGHAILDELEDHSLLWNSSGKIWMHRVNRDMACYILKLEKNNKWIVKCDKRPTEIPRWNGIMIWS</sequence>
<organism evidence="5 6">
    <name type="scientific">Stylosanthes scabra</name>
    <dbReference type="NCBI Taxonomy" id="79078"/>
    <lineage>
        <taxon>Eukaryota</taxon>
        <taxon>Viridiplantae</taxon>
        <taxon>Streptophyta</taxon>
        <taxon>Embryophyta</taxon>
        <taxon>Tracheophyta</taxon>
        <taxon>Spermatophyta</taxon>
        <taxon>Magnoliopsida</taxon>
        <taxon>eudicotyledons</taxon>
        <taxon>Gunneridae</taxon>
        <taxon>Pentapetalae</taxon>
        <taxon>rosids</taxon>
        <taxon>fabids</taxon>
        <taxon>Fabales</taxon>
        <taxon>Fabaceae</taxon>
        <taxon>Papilionoideae</taxon>
        <taxon>50 kb inversion clade</taxon>
        <taxon>dalbergioids sensu lato</taxon>
        <taxon>Dalbergieae</taxon>
        <taxon>Pterocarpus clade</taxon>
        <taxon>Stylosanthes</taxon>
    </lineage>
</organism>
<comment type="caution">
    <text evidence="5">The sequence shown here is derived from an EMBL/GenBank/DDBJ whole genome shotgun (WGS) entry which is preliminary data.</text>
</comment>
<keyword evidence="2" id="KW-0611">Plant defense</keyword>
<name>A0ABU6Q2I7_9FABA</name>
<dbReference type="InterPro" id="IPR042197">
    <property type="entry name" value="Apaf_helical"/>
</dbReference>
<keyword evidence="1" id="KW-0547">Nucleotide-binding</keyword>
<evidence type="ECO:0000313" key="5">
    <source>
        <dbReference type="EMBL" id="MED6106087.1"/>
    </source>
</evidence>
<dbReference type="PANTHER" id="PTHR33463">
    <property type="entry name" value="NB-ARC DOMAIN-CONTAINING PROTEIN-RELATED"/>
    <property type="match status" value="1"/>
</dbReference>
<evidence type="ECO:0000256" key="2">
    <source>
        <dbReference type="ARBA" id="ARBA00022821"/>
    </source>
</evidence>
<reference evidence="5 6" key="1">
    <citation type="journal article" date="2023" name="Plants (Basel)">
        <title>Bridging the Gap: Combining Genomics and Transcriptomics Approaches to Understand Stylosanthes scabra, an Orphan Legume from the Brazilian Caatinga.</title>
        <authorList>
            <person name="Ferreira-Neto J.R.C."/>
            <person name="da Silva M.D."/>
            <person name="Binneck E."/>
            <person name="de Melo N.F."/>
            <person name="da Silva R.H."/>
            <person name="de Melo A.L.T.M."/>
            <person name="Pandolfi V."/>
            <person name="Bustamante F.O."/>
            <person name="Brasileiro-Vidal A.C."/>
            <person name="Benko-Iseppon A.M."/>
        </authorList>
    </citation>
    <scope>NUCLEOTIDE SEQUENCE [LARGE SCALE GENOMIC DNA]</scope>
    <source>
        <tissue evidence="5">Leaves</tissue>
    </source>
</reference>
<evidence type="ECO:0000256" key="3">
    <source>
        <dbReference type="ARBA" id="ARBA00022840"/>
    </source>
</evidence>
<accession>A0ABU6Q2I7</accession>
<evidence type="ECO:0000313" key="6">
    <source>
        <dbReference type="Proteomes" id="UP001341840"/>
    </source>
</evidence>
<dbReference type="Gene3D" id="3.40.50.300">
    <property type="entry name" value="P-loop containing nucleotide triphosphate hydrolases"/>
    <property type="match status" value="1"/>
</dbReference>
<dbReference type="InterPro" id="IPR027417">
    <property type="entry name" value="P-loop_NTPase"/>
</dbReference>